<dbReference type="Gene3D" id="1.10.10.10">
    <property type="entry name" value="Winged helix-like DNA-binding domain superfamily/Winged helix DNA-binding domain"/>
    <property type="match status" value="1"/>
</dbReference>
<gene>
    <name evidence="2" type="ORF">HHA03_25190</name>
    <name evidence="3" type="ORF">SAMN05421839_1312</name>
</gene>
<dbReference type="Proteomes" id="UP000321547">
    <property type="component" value="Unassembled WGS sequence"/>
</dbReference>
<dbReference type="InterPro" id="IPR036390">
    <property type="entry name" value="WH_DNA-bd_sf"/>
</dbReference>
<reference evidence="2 5" key="2">
    <citation type="submission" date="2019-07" db="EMBL/GenBank/DDBJ databases">
        <title>Whole genome shotgun sequence of Halolactibacillus halophilus NBRC 100868.</title>
        <authorList>
            <person name="Hosoyama A."/>
            <person name="Uohara A."/>
            <person name="Ohji S."/>
            <person name="Ichikawa N."/>
        </authorList>
    </citation>
    <scope>NUCLEOTIDE SEQUENCE [LARGE SCALE GENOMIC DNA]</scope>
    <source>
        <strain evidence="2 5">NBRC 100868</strain>
    </source>
</reference>
<sequence>MARDKYQTLTEQMFYILICLTQESCGVDIMKKVEELTNGRVIIGPGTLYSLLDNFVKEKIIIETKIENRKKHYIITNLGTEMLEKEYLRVTKLKNDYEMLIIGGEEQ</sequence>
<dbReference type="InterPro" id="IPR005149">
    <property type="entry name" value="Tscrpt_reg_PadR_N"/>
</dbReference>
<name>A0A1I5RJH2_9BACI</name>
<evidence type="ECO:0000313" key="3">
    <source>
        <dbReference type="EMBL" id="SFP58714.1"/>
    </source>
</evidence>
<evidence type="ECO:0000313" key="4">
    <source>
        <dbReference type="Proteomes" id="UP000242243"/>
    </source>
</evidence>
<reference evidence="3 4" key="1">
    <citation type="submission" date="2016-10" db="EMBL/GenBank/DDBJ databases">
        <authorList>
            <person name="de Groot N.N."/>
        </authorList>
    </citation>
    <scope>NUCLEOTIDE SEQUENCE [LARGE SCALE GENOMIC DNA]</scope>
    <source>
        <strain evidence="3 4">DSM 17073</strain>
    </source>
</reference>
<dbReference type="EMBL" id="BJWI01000106">
    <property type="protein sequence ID" value="GEM02987.1"/>
    <property type="molecule type" value="Genomic_DNA"/>
</dbReference>
<dbReference type="InterPro" id="IPR052509">
    <property type="entry name" value="Metal_resp_DNA-bind_regulator"/>
</dbReference>
<dbReference type="InterPro" id="IPR036388">
    <property type="entry name" value="WH-like_DNA-bd_sf"/>
</dbReference>
<dbReference type="SUPFAM" id="SSF46785">
    <property type="entry name" value="Winged helix' DNA-binding domain"/>
    <property type="match status" value="1"/>
</dbReference>
<dbReference type="STRING" id="306540.SAMN05421839_1312"/>
<keyword evidence="3" id="KW-0238">DNA-binding</keyword>
<dbReference type="RefSeq" id="WP_089833023.1">
    <property type="nucleotide sequence ID" value="NZ_BJWI01000106.1"/>
</dbReference>
<dbReference type="Pfam" id="PF03551">
    <property type="entry name" value="PadR"/>
    <property type="match status" value="1"/>
</dbReference>
<dbReference type="AlphaFoldDB" id="A0A1I5RJH2"/>
<dbReference type="OrthoDB" id="9814826at2"/>
<accession>A0A1I5RJH2</accession>
<organism evidence="3 4">
    <name type="scientific">Halolactibacillus halophilus</name>
    <dbReference type="NCBI Taxonomy" id="306540"/>
    <lineage>
        <taxon>Bacteria</taxon>
        <taxon>Bacillati</taxon>
        <taxon>Bacillota</taxon>
        <taxon>Bacilli</taxon>
        <taxon>Bacillales</taxon>
        <taxon>Bacillaceae</taxon>
        <taxon>Halolactibacillus</taxon>
    </lineage>
</organism>
<evidence type="ECO:0000259" key="1">
    <source>
        <dbReference type="Pfam" id="PF03551"/>
    </source>
</evidence>
<evidence type="ECO:0000313" key="5">
    <source>
        <dbReference type="Proteomes" id="UP000321547"/>
    </source>
</evidence>
<protein>
    <submittedName>
        <fullName evidence="3">DNA-binding transcriptional regulator, PadR family</fullName>
    </submittedName>
    <submittedName>
        <fullName evidence="2">PadR family transcriptional regulator</fullName>
    </submittedName>
</protein>
<evidence type="ECO:0000313" key="2">
    <source>
        <dbReference type="EMBL" id="GEM02987.1"/>
    </source>
</evidence>
<proteinExistence type="predicted"/>
<dbReference type="PANTHER" id="PTHR33169:SF13">
    <property type="entry name" value="PADR-FAMILY TRANSCRIPTIONAL REGULATOR"/>
    <property type="match status" value="1"/>
</dbReference>
<dbReference type="Proteomes" id="UP000242243">
    <property type="component" value="Unassembled WGS sequence"/>
</dbReference>
<dbReference type="EMBL" id="FOXC01000031">
    <property type="protein sequence ID" value="SFP58714.1"/>
    <property type="molecule type" value="Genomic_DNA"/>
</dbReference>
<keyword evidence="5" id="KW-1185">Reference proteome</keyword>
<dbReference type="PANTHER" id="PTHR33169">
    <property type="entry name" value="PADR-FAMILY TRANSCRIPTIONAL REGULATOR"/>
    <property type="match status" value="1"/>
</dbReference>
<feature type="domain" description="Transcription regulator PadR N-terminal" evidence="1">
    <location>
        <begin position="19"/>
        <end position="84"/>
    </location>
</feature>
<dbReference type="GO" id="GO:0003677">
    <property type="term" value="F:DNA binding"/>
    <property type="evidence" value="ECO:0007669"/>
    <property type="project" value="UniProtKB-KW"/>
</dbReference>